<accession>A0ABY8J3E8</accession>
<reference evidence="1 2" key="1">
    <citation type="submission" date="2023-04" db="EMBL/GenBank/DDBJ databases">
        <title>Genome sequence of Halobacillus naozhouensis KACC 21980.</title>
        <authorList>
            <person name="Kim S."/>
            <person name="Heo J."/>
            <person name="Kwon S.-W."/>
        </authorList>
    </citation>
    <scope>NUCLEOTIDE SEQUENCE [LARGE SCALE GENOMIC DNA]</scope>
    <source>
        <strain evidence="1 2">KCTC 13234</strain>
    </source>
</reference>
<evidence type="ECO:0000313" key="2">
    <source>
        <dbReference type="Proteomes" id="UP001221597"/>
    </source>
</evidence>
<dbReference type="Proteomes" id="UP001221597">
    <property type="component" value="Chromosome"/>
</dbReference>
<protein>
    <submittedName>
        <fullName evidence="1">Uncharacterized protein</fullName>
    </submittedName>
</protein>
<proteinExistence type="predicted"/>
<evidence type="ECO:0000313" key="1">
    <source>
        <dbReference type="EMBL" id="WFT75923.1"/>
    </source>
</evidence>
<name>A0ABY8J3E8_9BACI</name>
<organism evidence="1 2">
    <name type="scientific">Halobacillus naozhouensis</name>
    <dbReference type="NCBI Taxonomy" id="554880"/>
    <lineage>
        <taxon>Bacteria</taxon>
        <taxon>Bacillati</taxon>
        <taxon>Bacillota</taxon>
        <taxon>Bacilli</taxon>
        <taxon>Bacillales</taxon>
        <taxon>Bacillaceae</taxon>
        <taxon>Halobacillus</taxon>
    </lineage>
</organism>
<dbReference type="EMBL" id="CP121671">
    <property type="protein sequence ID" value="WFT75923.1"/>
    <property type="molecule type" value="Genomic_DNA"/>
</dbReference>
<gene>
    <name evidence="1" type="ORF">P9989_05945</name>
</gene>
<keyword evidence="2" id="KW-1185">Reference proteome</keyword>
<sequence>MLTVMIARVRNKPVELSIEQAIMTIRGADYKLESQWSVSG</sequence>
<dbReference type="RefSeq" id="WP_283077885.1">
    <property type="nucleotide sequence ID" value="NZ_CP121671.1"/>
</dbReference>